<comment type="caution">
    <text evidence="3">The sequence shown here is derived from an EMBL/GenBank/DDBJ whole genome shotgun (WGS) entry which is preliminary data.</text>
</comment>
<evidence type="ECO:0000259" key="2">
    <source>
        <dbReference type="Pfam" id="PF04235"/>
    </source>
</evidence>
<keyword evidence="1" id="KW-1133">Transmembrane helix</keyword>
<gene>
    <name evidence="3" type="ORF">H4N64_35840</name>
</gene>
<dbReference type="AlphaFoldDB" id="A0A7X1MD25"/>
<keyword evidence="1" id="KW-0812">Transmembrane</keyword>
<protein>
    <submittedName>
        <fullName evidence="3">DUF418 domain-containing protein</fullName>
    </submittedName>
</protein>
<evidence type="ECO:0000313" key="4">
    <source>
        <dbReference type="Proteomes" id="UP000584670"/>
    </source>
</evidence>
<proteinExistence type="predicted"/>
<evidence type="ECO:0000313" key="3">
    <source>
        <dbReference type="EMBL" id="MBC2906802.1"/>
    </source>
</evidence>
<dbReference type="EMBL" id="JACMSF010000059">
    <property type="protein sequence ID" value="MBC2906802.1"/>
    <property type="molecule type" value="Genomic_DNA"/>
</dbReference>
<dbReference type="Proteomes" id="UP000584670">
    <property type="component" value="Unassembled WGS sequence"/>
</dbReference>
<accession>A0A7X1MD25</accession>
<keyword evidence="1" id="KW-0472">Membrane</keyword>
<reference evidence="3 4" key="1">
    <citation type="submission" date="2020-08" db="EMBL/GenBank/DDBJ databases">
        <title>Streptomyces sp. PSKA01 genome sequencing and assembly.</title>
        <authorList>
            <person name="Mandal S."/>
            <person name="Maiti P.K."/>
            <person name="Das P."/>
        </authorList>
    </citation>
    <scope>NUCLEOTIDE SEQUENCE [LARGE SCALE GENOMIC DNA]</scope>
    <source>
        <strain evidence="3 4">PSKA01</strain>
    </source>
</reference>
<dbReference type="Pfam" id="PF04235">
    <property type="entry name" value="DUF418"/>
    <property type="match status" value="1"/>
</dbReference>
<evidence type="ECO:0000256" key="1">
    <source>
        <dbReference type="SAM" id="Phobius"/>
    </source>
</evidence>
<dbReference type="InterPro" id="IPR007349">
    <property type="entry name" value="DUF418"/>
</dbReference>
<feature type="domain" description="DUF418" evidence="2">
    <location>
        <begin position="86"/>
        <end position="122"/>
    </location>
</feature>
<name>A0A7X1MD25_9ACTN</name>
<organism evidence="3 4">
    <name type="scientific">Streptomyces cupreus</name>
    <dbReference type="NCBI Taxonomy" id="2759956"/>
    <lineage>
        <taxon>Bacteria</taxon>
        <taxon>Bacillati</taxon>
        <taxon>Actinomycetota</taxon>
        <taxon>Actinomycetes</taxon>
        <taxon>Kitasatosporales</taxon>
        <taxon>Streptomycetaceae</taxon>
        <taxon>Streptomyces</taxon>
    </lineage>
</organism>
<sequence length="129" mass="14302">MSSKSPEFASRVRPPPGRCALTALIVYRRAGVDTGPPGFGWDSPFAAPGSGQRSPRPWVCGLSRRRQRNGIFHILAVQLLGEELLYASLHVLLGFIVAIVFATLWSRFFRRGPLEWLLGKATEVSKLVR</sequence>
<feature type="transmembrane region" description="Helical" evidence="1">
    <location>
        <begin position="84"/>
        <end position="105"/>
    </location>
</feature>
<keyword evidence="4" id="KW-1185">Reference proteome</keyword>